<dbReference type="EMBL" id="VAJM01000008">
    <property type="protein sequence ID" value="TLM91077.1"/>
    <property type="molecule type" value="Genomic_DNA"/>
</dbReference>
<evidence type="ECO:0000313" key="1">
    <source>
        <dbReference type="EMBL" id="TLM91077.1"/>
    </source>
</evidence>
<gene>
    <name evidence="1" type="ORF">FDY95_15885</name>
</gene>
<comment type="caution">
    <text evidence="1">The sequence shown here is derived from an EMBL/GenBank/DDBJ whole genome shotgun (WGS) entry which is preliminary data.</text>
</comment>
<dbReference type="RefSeq" id="WP_138079215.1">
    <property type="nucleotide sequence ID" value="NZ_VAJM01000008.1"/>
</dbReference>
<organism evidence="1 2">
    <name type="scientific">Hymenobacter jeollabukensis</name>
    <dbReference type="NCBI Taxonomy" id="2025313"/>
    <lineage>
        <taxon>Bacteria</taxon>
        <taxon>Pseudomonadati</taxon>
        <taxon>Bacteroidota</taxon>
        <taxon>Cytophagia</taxon>
        <taxon>Cytophagales</taxon>
        <taxon>Hymenobacteraceae</taxon>
        <taxon>Hymenobacter</taxon>
    </lineage>
</organism>
<sequence>MLRRRMRYLPTLVLLLILHGLPGPRALAQQPDSTFQHPAPPPQGSGPVFVVNERLIVGDDGLTALNPNDILRLEVHKGGPTTPAKWRSLGPHGILALTLKPGFPLNSIASKRLPQLRRALKLPRPVRFELDGLPLEDPTLRIATAAIAGLEVKRPATAVGETVVNIRLVHRPRRPAKPGIYIRGTARR</sequence>
<name>A0A5R8WMU7_9BACT</name>
<dbReference type="Proteomes" id="UP000305517">
    <property type="component" value="Unassembled WGS sequence"/>
</dbReference>
<dbReference type="OrthoDB" id="886872at2"/>
<proteinExistence type="predicted"/>
<keyword evidence="2" id="KW-1185">Reference proteome</keyword>
<evidence type="ECO:0000313" key="2">
    <source>
        <dbReference type="Proteomes" id="UP000305517"/>
    </source>
</evidence>
<reference evidence="1 2" key="1">
    <citation type="submission" date="2019-05" db="EMBL/GenBank/DDBJ databases">
        <title>Hymenobacter edaphi sp. nov., isolated from abandoned arsenic-contaminated farmland soil.</title>
        <authorList>
            <person name="Nie L."/>
        </authorList>
    </citation>
    <scope>NUCLEOTIDE SEQUENCE [LARGE SCALE GENOMIC DNA]</scope>
    <source>
        <strain evidence="1 2">1-3-3-8</strain>
    </source>
</reference>
<protein>
    <submittedName>
        <fullName evidence="1">Uncharacterized protein</fullName>
    </submittedName>
</protein>
<accession>A0A5R8WMU7</accession>
<dbReference type="AlphaFoldDB" id="A0A5R8WMU7"/>